<dbReference type="Proteomes" id="UP000050761">
    <property type="component" value="Unassembled WGS sequence"/>
</dbReference>
<protein>
    <submittedName>
        <fullName evidence="3">Endo/exonuclease/phosphatase domain-containing protein</fullName>
    </submittedName>
</protein>
<evidence type="ECO:0000313" key="1">
    <source>
        <dbReference type="EMBL" id="VDO19155.1"/>
    </source>
</evidence>
<dbReference type="AlphaFoldDB" id="A0A183F3N0"/>
<keyword evidence="2" id="KW-1185">Reference proteome</keyword>
<dbReference type="EMBL" id="UZAH01000665">
    <property type="protein sequence ID" value="VDO19155.1"/>
    <property type="molecule type" value="Genomic_DNA"/>
</dbReference>
<gene>
    <name evidence="1" type="ORF">HPBE_LOCUS773</name>
</gene>
<accession>A0A3P7X051</accession>
<dbReference type="OrthoDB" id="5907059at2759"/>
<dbReference type="WBParaSite" id="HPBE_0000077201-mRNA-1">
    <property type="protein sequence ID" value="HPBE_0000077201-mRNA-1"/>
    <property type="gene ID" value="HPBE_0000077201"/>
</dbReference>
<proteinExistence type="predicted"/>
<reference evidence="1 2" key="1">
    <citation type="submission" date="2018-11" db="EMBL/GenBank/DDBJ databases">
        <authorList>
            <consortium name="Pathogen Informatics"/>
        </authorList>
    </citation>
    <scope>NUCLEOTIDE SEQUENCE [LARGE SCALE GENOMIC DNA]</scope>
</reference>
<name>A0A183F3N0_HELPZ</name>
<sequence length="155" mass="18170">MFEYSRMELSSFVAKKFHHEMSVALDPPCICQLSNTLIRMRSSADEAEMNAFYEQLEIVIRSEESFDKFIVGDFNARIGKAREERLLPLKGKKQVVYDEIILDESLSHYDWRIEENLTEDYELLLKRLHACARSSSISRRTVDRDRVSTTTKKLL</sequence>
<evidence type="ECO:0000313" key="3">
    <source>
        <dbReference type="WBParaSite" id="HPBE_0000077201-mRNA-1"/>
    </source>
</evidence>
<accession>A0A183F3N0</accession>
<evidence type="ECO:0000313" key="2">
    <source>
        <dbReference type="Proteomes" id="UP000050761"/>
    </source>
</evidence>
<organism evidence="2 3">
    <name type="scientific">Heligmosomoides polygyrus</name>
    <name type="common">Parasitic roundworm</name>
    <dbReference type="NCBI Taxonomy" id="6339"/>
    <lineage>
        <taxon>Eukaryota</taxon>
        <taxon>Metazoa</taxon>
        <taxon>Ecdysozoa</taxon>
        <taxon>Nematoda</taxon>
        <taxon>Chromadorea</taxon>
        <taxon>Rhabditida</taxon>
        <taxon>Rhabditina</taxon>
        <taxon>Rhabditomorpha</taxon>
        <taxon>Strongyloidea</taxon>
        <taxon>Heligmosomidae</taxon>
        <taxon>Heligmosomoides</taxon>
    </lineage>
</organism>
<reference evidence="3" key="2">
    <citation type="submission" date="2019-09" db="UniProtKB">
        <authorList>
            <consortium name="WormBaseParasite"/>
        </authorList>
    </citation>
    <scope>IDENTIFICATION</scope>
</reference>